<dbReference type="InterPro" id="IPR050738">
    <property type="entry name" value="Sulfatase"/>
</dbReference>
<comment type="caution">
    <text evidence="7">The sequence shown here is derived from an EMBL/GenBank/DDBJ whole genome shotgun (WGS) entry which is preliminary data.</text>
</comment>
<protein>
    <submittedName>
        <fullName evidence="7">Arylsulfatase A-like enzyme</fullName>
    </submittedName>
</protein>
<organism evidence="7 8">
    <name type="scientific">Algisphaera agarilytica</name>
    <dbReference type="NCBI Taxonomy" id="1385975"/>
    <lineage>
        <taxon>Bacteria</taxon>
        <taxon>Pseudomonadati</taxon>
        <taxon>Planctomycetota</taxon>
        <taxon>Phycisphaerae</taxon>
        <taxon>Phycisphaerales</taxon>
        <taxon>Phycisphaeraceae</taxon>
        <taxon>Algisphaera</taxon>
    </lineage>
</organism>
<accession>A0A7X0H9R4</accession>
<evidence type="ECO:0000256" key="2">
    <source>
        <dbReference type="ARBA" id="ARBA00022723"/>
    </source>
</evidence>
<dbReference type="PANTHER" id="PTHR42693:SF53">
    <property type="entry name" value="ENDO-4-O-SULFATASE"/>
    <property type="match status" value="1"/>
</dbReference>
<reference evidence="7 8" key="1">
    <citation type="submission" date="2020-08" db="EMBL/GenBank/DDBJ databases">
        <title>Genomic Encyclopedia of Type Strains, Phase IV (KMG-IV): sequencing the most valuable type-strain genomes for metagenomic binning, comparative biology and taxonomic classification.</title>
        <authorList>
            <person name="Goeker M."/>
        </authorList>
    </citation>
    <scope>NUCLEOTIDE SEQUENCE [LARGE SCALE GENOMIC DNA]</scope>
    <source>
        <strain evidence="7 8">DSM 103725</strain>
    </source>
</reference>
<dbReference type="Pfam" id="PF00884">
    <property type="entry name" value="Sulfatase"/>
    <property type="match status" value="1"/>
</dbReference>
<keyword evidence="3" id="KW-0378">Hydrolase</keyword>
<dbReference type="EMBL" id="JACHGY010000001">
    <property type="protein sequence ID" value="MBB6431698.1"/>
    <property type="molecule type" value="Genomic_DNA"/>
</dbReference>
<sequence length="494" mass="55274">MMNRLHWLASCLLLFALTASASADDARPNLLVIMADDLGYGDLGFTGAPDIETPRLDALAANGVEFTNGYVTHPYCGPSRCGFITGRYQARFGVDVNFPNSPFDRHIGLPTTETTFATRLQKAGYRTGLIGKWHLGTAAHFHPNRRGFDYFYGFLHGGHDYFPKDVTEVYELLKKDGTTNHLAGNDYKKAIHRNDQVATFDEYLTTALSRDAATFVKDSDKPFCLFLSYNAPHSPLQAPKELIEKYSHIEHPKRRVYAAMIDSMDSGIGMVVDALEEAGKLDNTLIFFLSDNGGVTPMFPWSPNADWPRNDPYRGGKVALLEGGIHVPFIAHWPKGLPAGVTYDQPVISLDIAATFVALGEGDTPGKPMDGVNLLPFVTGQADGVPHEALFWRKYNGQQWAIRTPTAKYLMPTLGPRPELYLLDSDPYETTDVRDNEPELRAKLSEMWNAWNAENQAAVYPEAHEYQKIRMQMFEDLNQRLREEAEAKHPKVID</sequence>
<dbReference type="SUPFAM" id="SSF53649">
    <property type="entry name" value="Alkaline phosphatase-like"/>
    <property type="match status" value="1"/>
</dbReference>
<evidence type="ECO:0000313" key="7">
    <source>
        <dbReference type="EMBL" id="MBB6431698.1"/>
    </source>
</evidence>
<feature type="domain" description="Sulfatase N-terminal" evidence="6">
    <location>
        <begin position="28"/>
        <end position="359"/>
    </location>
</feature>
<dbReference type="RefSeq" id="WP_221435614.1">
    <property type="nucleotide sequence ID" value="NZ_JACHGY010000001.1"/>
</dbReference>
<dbReference type="PROSITE" id="PS00149">
    <property type="entry name" value="SULFATASE_2"/>
    <property type="match status" value="1"/>
</dbReference>
<feature type="signal peptide" evidence="5">
    <location>
        <begin position="1"/>
        <end position="23"/>
    </location>
</feature>
<dbReference type="AlphaFoldDB" id="A0A7X0H9R4"/>
<evidence type="ECO:0000256" key="5">
    <source>
        <dbReference type="SAM" id="SignalP"/>
    </source>
</evidence>
<dbReference type="InterPro" id="IPR024607">
    <property type="entry name" value="Sulfatase_CS"/>
</dbReference>
<dbReference type="PANTHER" id="PTHR42693">
    <property type="entry name" value="ARYLSULFATASE FAMILY MEMBER"/>
    <property type="match status" value="1"/>
</dbReference>
<evidence type="ECO:0000256" key="4">
    <source>
        <dbReference type="ARBA" id="ARBA00022837"/>
    </source>
</evidence>
<evidence type="ECO:0000313" key="8">
    <source>
        <dbReference type="Proteomes" id="UP000541810"/>
    </source>
</evidence>
<name>A0A7X0H9R4_9BACT</name>
<dbReference type="InterPro" id="IPR000917">
    <property type="entry name" value="Sulfatase_N"/>
</dbReference>
<keyword evidence="4" id="KW-0106">Calcium</keyword>
<dbReference type="GO" id="GO:0004065">
    <property type="term" value="F:arylsulfatase activity"/>
    <property type="evidence" value="ECO:0007669"/>
    <property type="project" value="TreeGrafter"/>
</dbReference>
<evidence type="ECO:0000256" key="3">
    <source>
        <dbReference type="ARBA" id="ARBA00022801"/>
    </source>
</evidence>
<feature type="chain" id="PRO_5031010438" evidence="5">
    <location>
        <begin position="24"/>
        <end position="494"/>
    </location>
</feature>
<dbReference type="InterPro" id="IPR017850">
    <property type="entry name" value="Alkaline_phosphatase_core_sf"/>
</dbReference>
<comment type="similarity">
    <text evidence="1">Belongs to the sulfatase family.</text>
</comment>
<evidence type="ECO:0000256" key="1">
    <source>
        <dbReference type="ARBA" id="ARBA00008779"/>
    </source>
</evidence>
<proteinExistence type="inferred from homology"/>
<dbReference type="Gene3D" id="3.40.720.10">
    <property type="entry name" value="Alkaline Phosphatase, subunit A"/>
    <property type="match status" value="1"/>
</dbReference>
<dbReference type="GO" id="GO:0046872">
    <property type="term" value="F:metal ion binding"/>
    <property type="evidence" value="ECO:0007669"/>
    <property type="project" value="UniProtKB-KW"/>
</dbReference>
<gene>
    <name evidence="7" type="ORF">HNQ40_003504</name>
</gene>
<dbReference type="Proteomes" id="UP000541810">
    <property type="component" value="Unassembled WGS sequence"/>
</dbReference>
<evidence type="ECO:0000259" key="6">
    <source>
        <dbReference type="Pfam" id="PF00884"/>
    </source>
</evidence>
<dbReference type="Gene3D" id="3.30.1120.10">
    <property type="match status" value="1"/>
</dbReference>
<keyword evidence="2" id="KW-0479">Metal-binding</keyword>
<keyword evidence="8" id="KW-1185">Reference proteome</keyword>
<keyword evidence="5" id="KW-0732">Signal</keyword>